<name>A0A9P0A9J2_BEMTA</name>
<reference evidence="3" key="1">
    <citation type="submission" date="2021-12" db="EMBL/GenBank/DDBJ databases">
        <authorList>
            <person name="King R."/>
        </authorList>
    </citation>
    <scope>NUCLEOTIDE SEQUENCE</scope>
</reference>
<feature type="region of interest" description="Disordered" evidence="1">
    <location>
        <begin position="70"/>
        <end position="99"/>
    </location>
</feature>
<organism evidence="3 4">
    <name type="scientific">Bemisia tabaci</name>
    <name type="common">Sweetpotato whitefly</name>
    <name type="synonym">Aleurodes tabaci</name>
    <dbReference type="NCBI Taxonomy" id="7038"/>
    <lineage>
        <taxon>Eukaryota</taxon>
        <taxon>Metazoa</taxon>
        <taxon>Ecdysozoa</taxon>
        <taxon>Arthropoda</taxon>
        <taxon>Hexapoda</taxon>
        <taxon>Insecta</taxon>
        <taxon>Pterygota</taxon>
        <taxon>Neoptera</taxon>
        <taxon>Paraneoptera</taxon>
        <taxon>Hemiptera</taxon>
        <taxon>Sternorrhyncha</taxon>
        <taxon>Aleyrodoidea</taxon>
        <taxon>Aleyrodidae</taxon>
        <taxon>Aleyrodinae</taxon>
        <taxon>Bemisia</taxon>
    </lineage>
</organism>
<evidence type="ECO:0000256" key="1">
    <source>
        <dbReference type="SAM" id="MobiDB-lite"/>
    </source>
</evidence>
<keyword evidence="2" id="KW-0732">Signal</keyword>
<sequence length="170" mass="19342">MGSIHVLIVLLAAMSQFPEALAIPKFLMSAGQRIMMFREWWKQMWANFKKFCAQQRGEFKRHMSGGGGFDADVFADDEDEEGGGNGVGDEDGDGEESLEKMQKNPAFLKYLRDQGVKPPGLGLFSGSRPGKRLKWIPLRQALNLNPRPRRRAAPRRRGRRRARPARRFVK</sequence>
<evidence type="ECO:0000256" key="2">
    <source>
        <dbReference type="SAM" id="SignalP"/>
    </source>
</evidence>
<dbReference type="EMBL" id="OU963864">
    <property type="protein sequence ID" value="CAH0387086.1"/>
    <property type="molecule type" value="Genomic_DNA"/>
</dbReference>
<feature type="compositionally biased region" description="Basic residues" evidence="1">
    <location>
        <begin position="147"/>
        <end position="170"/>
    </location>
</feature>
<dbReference type="Proteomes" id="UP001152759">
    <property type="component" value="Chromosome 3"/>
</dbReference>
<dbReference type="KEGG" id="btab:109032367"/>
<proteinExistence type="predicted"/>
<feature type="chain" id="PRO_5040369968" evidence="2">
    <location>
        <begin position="23"/>
        <end position="170"/>
    </location>
</feature>
<accession>A0A9P0A9J2</accession>
<keyword evidence="4" id="KW-1185">Reference proteome</keyword>
<feature type="signal peptide" evidence="2">
    <location>
        <begin position="1"/>
        <end position="22"/>
    </location>
</feature>
<protein>
    <submittedName>
        <fullName evidence="3">Uncharacterized protein</fullName>
    </submittedName>
</protein>
<dbReference type="AlphaFoldDB" id="A0A9P0A9J2"/>
<gene>
    <name evidence="3" type="ORF">BEMITA_LOCUS6140</name>
</gene>
<feature type="compositionally biased region" description="Acidic residues" evidence="1">
    <location>
        <begin position="73"/>
        <end position="96"/>
    </location>
</feature>
<evidence type="ECO:0000313" key="4">
    <source>
        <dbReference type="Proteomes" id="UP001152759"/>
    </source>
</evidence>
<feature type="region of interest" description="Disordered" evidence="1">
    <location>
        <begin position="137"/>
        <end position="170"/>
    </location>
</feature>
<evidence type="ECO:0000313" key="3">
    <source>
        <dbReference type="EMBL" id="CAH0387086.1"/>
    </source>
</evidence>